<protein>
    <submittedName>
        <fullName evidence="1">TIGR02996 domain-containing protein</fullName>
    </submittedName>
</protein>
<reference evidence="1 2" key="1">
    <citation type="submission" date="2021-04" db="EMBL/GenBank/DDBJ databases">
        <authorList>
            <person name="Ivanova A."/>
        </authorList>
    </citation>
    <scope>NUCLEOTIDE SEQUENCE [LARGE SCALE GENOMIC DNA]</scope>
    <source>
        <strain evidence="1 2">G18</strain>
    </source>
</reference>
<proteinExistence type="predicted"/>
<dbReference type="RefSeq" id="WP_210657452.1">
    <property type="nucleotide sequence ID" value="NZ_JAGKQQ010000001.1"/>
</dbReference>
<dbReference type="NCBIfam" id="TIGR02996">
    <property type="entry name" value="rpt_mate_G_obs"/>
    <property type="match status" value="1"/>
</dbReference>
<sequence length="450" mass="50038">MAAIVADPSDDVARLIYADCLQEHGNAARAEFIRLQIEAERHHPHSNTRADLDQRAYALFAAHWIEWWGEVCTAVGLPRPAREPAGRFSRFALRAGLRGMTGAPYDFGSFALGCDVRTQLGSDPSSKLAGWFRTGFRRGFPDSPSIALSSGWLAHRALPRWSSVSPVKTLGARVPVRTFWNDGPYLTGVRSLSLYDCDQTVLDAVLRSPHLAALEDLSWWINDGEDDDEVVYQFVDHTAMVMRYARLARLKRLALQVWTDQAARAVASCAHLAGLVELEVSLAKDLSSGVGAARRLLTLSRSPHLAGLRSLTITGPFEANGIESTIRYATWTGLRKLVLVALRSESELNDLTPFSGPDNLPELEEFRLMGVHLTPDQINILVRSPLLKRVKHYAHRGTYTDDFGSIIRLSEVVDPIKIETFSIEGNDIDLPPHLAAILREKFGDRLHFPF</sequence>
<evidence type="ECO:0000313" key="1">
    <source>
        <dbReference type="EMBL" id="MBP3957930.1"/>
    </source>
</evidence>
<dbReference type="EMBL" id="JAGKQQ010000001">
    <property type="protein sequence ID" value="MBP3957930.1"/>
    <property type="molecule type" value="Genomic_DNA"/>
</dbReference>
<dbReference type="Proteomes" id="UP000676565">
    <property type="component" value="Unassembled WGS sequence"/>
</dbReference>
<comment type="caution">
    <text evidence="1">The sequence shown here is derived from an EMBL/GenBank/DDBJ whole genome shotgun (WGS) entry which is preliminary data.</text>
</comment>
<dbReference type="InterPro" id="IPR014338">
    <property type="entry name" value="CHP02996_rpt-companion-dom"/>
</dbReference>
<evidence type="ECO:0000313" key="2">
    <source>
        <dbReference type="Proteomes" id="UP000676565"/>
    </source>
</evidence>
<name>A0ABS5BW84_9BACT</name>
<accession>A0ABS5BW84</accession>
<gene>
    <name evidence="1" type="ORF">J8F10_21970</name>
</gene>
<organism evidence="1 2">
    <name type="scientific">Gemmata palustris</name>
    <dbReference type="NCBI Taxonomy" id="2822762"/>
    <lineage>
        <taxon>Bacteria</taxon>
        <taxon>Pseudomonadati</taxon>
        <taxon>Planctomycetota</taxon>
        <taxon>Planctomycetia</taxon>
        <taxon>Gemmatales</taxon>
        <taxon>Gemmataceae</taxon>
        <taxon>Gemmata</taxon>
    </lineage>
</organism>
<keyword evidence="2" id="KW-1185">Reference proteome</keyword>